<sequence>MRQVLLVFVAVQALLLLLLSPSAEGLAAKSSKKSKKLASAGGKGFGASSSGAALLHTPDDSESTQKLLQFLKSQKAKGVDQGVAEIGIHDKTGQRGLFATTNIKKDQIICMIPSDVALALSDPAKLGKDAPTFAHGGANFLNMYWNNAERRPLWSFYLDTLPSDAKSPYFDATPDFFSQEEIELLEFPRLLDNIRKRQHDIESLAAEQGLDQDQLQFATWLVSSRAFNINLADDNTQNTPEEEQYDERGQVVTKAGAGLNSIRVMVPFLDLCNHDSVAPNCRFTMIDADKDEAWFALEANRPIPAGRELQMAYRSGIYSSVELFLNYGFVPEENKVDAYMLRKGGEGVIASADGWTTTLEEDQSMLEMLQSKSDDDNNNDVLKKILAFRSNMKKAYQDL</sequence>
<evidence type="ECO:0000313" key="3">
    <source>
        <dbReference type="EMBL" id="CAB9519479.1"/>
    </source>
</evidence>
<name>A0A9N8EHX5_9STRA</name>
<dbReference type="AlphaFoldDB" id="A0A9N8EHX5"/>
<keyword evidence="1" id="KW-0732">Signal</keyword>
<feature type="domain" description="SET" evidence="2">
    <location>
        <begin position="66"/>
        <end position="314"/>
    </location>
</feature>
<dbReference type="InterPro" id="IPR046341">
    <property type="entry name" value="SET_dom_sf"/>
</dbReference>
<comment type="caution">
    <text evidence="3">The sequence shown here is derived from an EMBL/GenBank/DDBJ whole genome shotgun (WGS) entry which is preliminary data.</text>
</comment>
<dbReference type="Proteomes" id="UP001153069">
    <property type="component" value="Unassembled WGS sequence"/>
</dbReference>
<dbReference type="PROSITE" id="PS50280">
    <property type="entry name" value="SET"/>
    <property type="match status" value="1"/>
</dbReference>
<dbReference type="PANTHER" id="PTHR13271:SF151">
    <property type="entry name" value="SET DOMAIN-CONTAINING PROTEIN 4"/>
    <property type="match status" value="1"/>
</dbReference>
<evidence type="ECO:0000259" key="2">
    <source>
        <dbReference type="PROSITE" id="PS50280"/>
    </source>
</evidence>
<dbReference type="InterPro" id="IPR001214">
    <property type="entry name" value="SET_dom"/>
</dbReference>
<organism evidence="3 4">
    <name type="scientific">Seminavis robusta</name>
    <dbReference type="NCBI Taxonomy" id="568900"/>
    <lineage>
        <taxon>Eukaryota</taxon>
        <taxon>Sar</taxon>
        <taxon>Stramenopiles</taxon>
        <taxon>Ochrophyta</taxon>
        <taxon>Bacillariophyta</taxon>
        <taxon>Bacillariophyceae</taxon>
        <taxon>Bacillariophycidae</taxon>
        <taxon>Naviculales</taxon>
        <taxon>Naviculaceae</taxon>
        <taxon>Seminavis</taxon>
    </lineage>
</organism>
<dbReference type="InterPro" id="IPR050600">
    <property type="entry name" value="SETD3_SETD6_MTase"/>
</dbReference>
<proteinExistence type="predicted"/>
<feature type="chain" id="PRO_5040369870" description="SET domain-containing protein" evidence="1">
    <location>
        <begin position="26"/>
        <end position="399"/>
    </location>
</feature>
<dbReference type="CDD" id="cd10527">
    <property type="entry name" value="SET_LSMT"/>
    <property type="match status" value="1"/>
</dbReference>
<dbReference type="PANTHER" id="PTHR13271">
    <property type="entry name" value="UNCHARACTERIZED PUTATIVE METHYLTRANSFERASE"/>
    <property type="match status" value="1"/>
</dbReference>
<dbReference type="Pfam" id="PF00856">
    <property type="entry name" value="SET"/>
    <property type="match status" value="1"/>
</dbReference>
<evidence type="ECO:0000256" key="1">
    <source>
        <dbReference type="SAM" id="SignalP"/>
    </source>
</evidence>
<dbReference type="GO" id="GO:0016279">
    <property type="term" value="F:protein-lysine N-methyltransferase activity"/>
    <property type="evidence" value="ECO:0007669"/>
    <property type="project" value="TreeGrafter"/>
</dbReference>
<dbReference type="OrthoDB" id="38008at2759"/>
<accession>A0A9N8EHX5</accession>
<dbReference type="Gene3D" id="3.90.1410.10">
    <property type="entry name" value="set domain protein methyltransferase, domain 1"/>
    <property type="match status" value="1"/>
</dbReference>
<gene>
    <name evidence="3" type="ORF">SEMRO_1020_G232120.1</name>
</gene>
<feature type="signal peptide" evidence="1">
    <location>
        <begin position="1"/>
        <end position="25"/>
    </location>
</feature>
<dbReference type="EMBL" id="CAICTM010001018">
    <property type="protein sequence ID" value="CAB9519479.1"/>
    <property type="molecule type" value="Genomic_DNA"/>
</dbReference>
<protein>
    <recommendedName>
        <fullName evidence="2">SET domain-containing protein</fullName>
    </recommendedName>
</protein>
<reference evidence="3" key="1">
    <citation type="submission" date="2020-06" db="EMBL/GenBank/DDBJ databases">
        <authorList>
            <consortium name="Plant Systems Biology data submission"/>
        </authorList>
    </citation>
    <scope>NUCLEOTIDE SEQUENCE</scope>
    <source>
        <strain evidence="3">D6</strain>
    </source>
</reference>
<keyword evidence="4" id="KW-1185">Reference proteome</keyword>
<evidence type="ECO:0000313" key="4">
    <source>
        <dbReference type="Proteomes" id="UP001153069"/>
    </source>
</evidence>
<dbReference type="SUPFAM" id="SSF82199">
    <property type="entry name" value="SET domain"/>
    <property type="match status" value="1"/>
</dbReference>